<name>G0EE10_PYRF1</name>
<gene>
    <name evidence="2" type="ordered locus">Pyrfu_0054</name>
</gene>
<accession>G0EE10</accession>
<dbReference type="eggNOG" id="arCOG00836">
    <property type="taxonomic scope" value="Archaea"/>
</dbReference>
<dbReference type="CDD" id="cd04301">
    <property type="entry name" value="NAT_SF"/>
    <property type="match status" value="1"/>
</dbReference>
<dbReference type="HOGENOM" id="CLU_1369571_0_0_2"/>
<dbReference type="GO" id="GO:0016747">
    <property type="term" value="F:acyltransferase activity, transferring groups other than amino-acyl groups"/>
    <property type="evidence" value="ECO:0007669"/>
    <property type="project" value="InterPro"/>
</dbReference>
<dbReference type="AlphaFoldDB" id="G0EE10"/>
<sequence length="199" mass="22501">MMRVVSMVVGSMRLEVVEAEGELKDFVRKLAYELFGSEGYWVEVGLEWDRRWVRTLVLLVDGEPVGFNQVYVWPCCDDKLMLGVHHYAGVRPEFQGRGYGKILIASGEEVLEELGAEVFAATLRADNTASRRMLESLGYDVMTWDDLRRKLGNEITEDILYVTGGYTDDLVALKTGCCPWRDPVEYIASKVGASARAYR</sequence>
<dbReference type="InterPro" id="IPR000182">
    <property type="entry name" value="GNAT_dom"/>
</dbReference>
<dbReference type="EMBL" id="CP002838">
    <property type="protein sequence ID" value="AEM37926.1"/>
    <property type="molecule type" value="Genomic_DNA"/>
</dbReference>
<dbReference type="Gene3D" id="3.40.630.30">
    <property type="match status" value="1"/>
</dbReference>
<dbReference type="InterPro" id="IPR016181">
    <property type="entry name" value="Acyl_CoA_acyltransferase"/>
</dbReference>
<evidence type="ECO:0000259" key="1">
    <source>
        <dbReference type="PROSITE" id="PS51186"/>
    </source>
</evidence>
<proteinExistence type="predicted"/>
<evidence type="ECO:0000313" key="2">
    <source>
        <dbReference type="EMBL" id="AEM37926.1"/>
    </source>
</evidence>
<keyword evidence="3" id="KW-1185">Reference proteome</keyword>
<keyword evidence="2" id="KW-0808">Transferase</keyword>
<protein>
    <submittedName>
        <fullName evidence="2">GCN5-related N-acetyltransferase</fullName>
    </submittedName>
</protein>
<dbReference type="KEGG" id="pfm:Pyrfu_0054"/>
<dbReference type="PROSITE" id="PS51186">
    <property type="entry name" value="GNAT"/>
    <property type="match status" value="1"/>
</dbReference>
<dbReference type="InParanoid" id="G0EE10"/>
<dbReference type="Pfam" id="PF00583">
    <property type="entry name" value="Acetyltransf_1"/>
    <property type="match status" value="1"/>
</dbReference>
<dbReference type="Proteomes" id="UP000001037">
    <property type="component" value="Chromosome"/>
</dbReference>
<feature type="domain" description="N-acetyltransferase" evidence="1">
    <location>
        <begin position="14"/>
        <end position="162"/>
    </location>
</feature>
<reference evidence="2 3" key="1">
    <citation type="journal article" date="2011" name="Stand. Genomic Sci.">
        <title>Complete genome sequence of the hyperthermophilic chemolithoautotroph Pyrolobus fumarii type strain (1A).</title>
        <authorList>
            <person name="Anderson I."/>
            <person name="Goker M."/>
            <person name="Nolan M."/>
            <person name="Lucas S."/>
            <person name="Hammon N."/>
            <person name="Deshpande S."/>
            <person name="Cheng J.F."/>
            <person name="Tapia R."/>
            <person name="Han C."/>
            <person name="Goodwin L."/>
            <person name="Pitluck S."/>
            <person name="Huntemann M."/>
            <person name="Liolios K."/>
            <person name="Ivanova N."/>
            <person name="Pagani I."/>
            <person name="Mavromatis K."/>
            <person name="Ovchinikova G."/>
            <person name="Pati A."/>
            <person name="Chen A."/>
            <person name="Palaniappan K."/>
            <person name="Land M."/>
            <person name="Hauser L."/>
            <person name="Brambilla E.M."/>
            <person name="Huber H."/>
            <person name="Yasawong M."/>
            <person name="Rohde M."/>
            <person name="Spring S."/>
            <person name="Abt B."/>
            <person name="Sikorski J."/>
            <person name="Wirth R."/>
            <person name="Detter J.C."/>
            <person name="Woyke T."/>
            <person name="Bristow J."/>
            <person name="Eisen J.A."/>
            <person name="Markowitz V."/>
            <person name="Hugenholtz P."/>
            <person name="Kyrpides N.C."/>
            <person name="Klenk H.P."/>
            <person name="Lapidus A."/>
        </authorList>
    </citation>
    <scope>NUCLEOTIDE SEQUENCE [LARGE SCALE GENOMIC DNA]</scope>
    <source>
        <strain evidence="3">DSM 11204 / 1A</strain>
    </source>
</reference>
<dbReference type="SUPFAM" id="SSF55729">
    <property type="entry name" value="Acyl-CoA N-acyltransferases (Nat)"/>
    <property type="match status" value="1"/>
</dbReference>
<evidence type="ECO:0000313" key="3">
    <source>
        <dbReference type="Proteomes" id="UP000001037"/>
    </source>
</evidence>
<dbReference type="OrthoDB" id="25982at2157"/>
<dbReference type="STRING" id="694429.Pyrfu_0054"/>
<organism evidence="2 3">
    <name type="scientific">Pyrolobus fumarii (strain DSM 11204 / 1A)</name>
    <dbReference type="NCBI Taxonomy" id="694429"/>
    <lineage>
        <taxon>Archaea</taxon>
        <taxon>Thermoproteota</taxon>
        <taxon>Thermoprotei</taxon>
        <taxon>Desulfurococcales</taxon>
        <taxon>Pyrodictiaceae</taxon>
        <taxon>Pyrolobus</taxon>
    </lineage>
</organism>